<gene>
    <name evidence="2" type="primary">PNPLA4</name>
</gene>
<accession>A0AC55D4F3</accession>
<organism evidence="1 2">
    <name type="scientific">Echinops telfairi</name>
    <name type="common">Lesser hedgehog tenrec</name>
    <dbReference type="NCBI Taxonomy" id="9371"/>
    <lineage>
        <taxon>Eukaryota</taxon>
        <taxon>Metazoa</taxon>
        <taxon>Chordata</taxon>
        <taxon>Craniata</taxon>
        <taxon>Vertebrata</taxon>
        <taxon>Euteleostomi</taxon>
        <taxon>Mammalia</taxon>
        <taxon>Eutheria</taxon>
        <taxon>Afrotheria</taxon>
        <taxon>Tenrecidae</taxon>
        <taxon>Tenrecinae</taxon>
        <taxon>Echinops</taxon>
    </lineage>
</organism>
<sequence length="308" mass="33789">MSFCRDWPLLATCAATLASTERSGRPSPETALSVWCWRSTVLSMFSPSIASKSLGSSSVSPSSVQLPLVQRQAPACRALLSLCTWTRPPHRWSLPIGLHLGGPSDAPVLYSHGCQPDPSQRLTDNEGAGPKSTFPTEHRRYDFRSIPVYHLGAAAAFCRHGRRLLDQVQAFAGASAGSLVASVLLTAPGKIEVLLASSFVPLYAGLRPVEYNGQTWVDGALTNSLPILPVGRTVTISPFSGRKDVTPQDRGPPDLYITIAKQDIRLSMANLMRLRHALFPPDKVRLQVLQQHGFEDAVRFLRREHWFE</sequence>
<evidence type="ECO:0000313" key="1">
    <source>
        <dbReference type="Proteomes" id="UP000694863"/>
    </source>
</evidence>
<name>A0AC55D4F3_ECHTE</name>
<evidence type="ECO:0000313" key="2">
    <source>
        <dbReference type="RefSeq" id="XP_045146621.1"/>
    </source>
</evidence>
<proteinExistence type="predicted"/>
<protein>
    <submittedName>
        <fullName evidence="2">Patatin-like phospholipase domain-containing protein 4</fullName>
    </submittedName>
</protein>
<dbReference type="Proteomes" id="UP000694863">
    <property type="component" value="Unplaced"/>
</dbReference>
<keyword evidence="1" id="KW-1185">Reference proteome</keyword>
<dbReference type="RefSeq" id="XP_045146621.1">
    <property type="nucleotide sequence ID" value="XM_045290686.1"/>
</dbReference>
<reference evidence="2" key="1">
    <citation type="submission" date="2025-08" db="UniProtKB">
        <authorList>
            <consortium name="RefSeq"/>
        </authorList>
    </citation>
    <scope>IDENTIFICATION</scope>
</reference>